<evidence type="ECO:0000256" key="1">
    <source>
        <dbReference type="ARBA" id="ARBA00001971"/>
    </source>
</evidence>
<dbReference type="GO" id="GO:0020037">
    <property type="term" value="F:heme binding"/>
    <property type="evidence" value="ECO:0007669"/>
    <property type="project" value="InterPro"/>
</dbReference>
<evidence type="ECO:0000313" key="13">
    <source>
        <dbReference type="Proteomes" id="UP001140513"/>
    </source>
</evidence>
<reference evidence="12" key="1">
    <citation type="submission" date="2022-10" db="EMBL/GenBank/DDBJ databases">
        <title>Tapping the CABI collections for fungal endophytes: first genome assemblies for Collariella, Neodidymelliopsis, Ascochyta clinopodiicola, Didymella pomorum, Didymosphaeria variabile, Neocosmospora piperis and Neocucurbitaria cava.</title>
        <authorList>
            <person name="Hill R."/>
        </authorList>
    </citation>
    <scope>NUCLEOTIDE SEQUENCE</scope>
    <source>
        <strain evidence="12">IMI 356815</strain>
    </source>
</reference>
<dbReference type="Proteomes" id="UP001140513">
    <property type="component" value="Unassembled WGS sequence"/>
</dbReference>
<evidence type="ECO:0000256" key="11">
    <source>
        <dbReference type="ARBA" id="ARBA00023136"/>
    </source>
</evidence>
<dbReference type="AlphaFoldDB" id="A0A9W8XFC0"/>
<keyword evidence="11" id="KW-0472">Membrane</keyword>
<keyword evidence="10" id="KW-0503">Monooxygenase</keyword>
<protein>
    <recommendedName>
        <fullName evidence="14">Cytochrome P450</fullName>
    </recommendedName>
</protein>
<evidence type="ECO:0000256" key="5">
    <source>
        <dbReference type="ARBA" id="ARBA00022692"/>
    </source>
</evidence>
<comment type="caution">
    <text evidence="12">The sequence shown here is derived from an EMBL/GenBank/DDBJ whole genome shotgun (WGS) entry which is preliminary data.</text>
</comment>
<dbReference type="Gene3D" id="1.10.630.10">
    <property type="entry name" value="Cytochrome P450"/>
    <property type="match status" value="1"/>
</dbReference>
<evidence type="ECO:0000256" key="6">
    <source>
        <dbReference type="ARBA" id="ARBA00022723"/>
    </source>
</evidence>
<dbReference type="PRINTS" id="PR00385">
    <property type="entry name" value="P450"/>
</dbReference>
<evidence type="ECO:0000256" key="8">
    <source>
        <dbReference type="ARBA" id="ARBA00023002"/>
    </source>
</evidence>
<keyword evidence="9" id="KW-0408">Iron</keyword>
<dbReference type="InterPro" id="IPR036396">
    <property type="entry name" value="Cyt_P450_sf"/>
</dbReference>
<keyword evidence="8" id="KW-0560">Oxidoreductase</keyword>
<comment type="cofactor">
    <cofactor evidence="1">
        <name>heme</name>
        <dbReference type="ChEBI" id="CHEBI:30413"/>
    </cofactor>
</comment>
<gene>
    <name evidence="12" type="ORF">N0V89_010163</name>
</gene>
<evidence type="ECO:0000256" key="2">
    <source>
        <dbReference type="ARBA" id="ARBA00004370"/>
    </source>
</evidence>
<sequence length="334" mass="37417">MYGTKSGSRRAEWYSTFGAPYGIISPAPGVHRERRRIWSEALSNNALRGYESRIQSYTEKFIDILKKSATSKYPLDASKWCIYFSWDVMGNLGLDKDFSLLSTGQEHWALTLMAGWTKAIGLRLPPWSINLLKAIPGSSSAAQKFDDYCNDQLKSILAKRKASQENSSLMGIMASHAQSPPTKEDLLHLQSDCRSVIFAGSDTSASTLIFIFFYLAQHPEHVKKLRQELDPLAGMDGKFKHHSIQRTNHLNAVINETLRLQPPGSVLPRQTPSEGIMVQGTFVPGDVTVIGSQYVVGRSEEAYVRPLEFIPERWYAEPDLIKDRAGYAPFNVGE</sequence>
<dbReference type="InterPro" id="IPR002401">
    <property type="entry name" value="Cyt_P450_E_grp-I"/>
</dbReference>
<dbReference type="SUPFAM" id="SSF48264">
    <property type="entry name" value="Cytochrome P450"/>
    <property type="match status" value="1"/>
</dbReference>
<dbReference type="InterPro" id="IPR050121">
    <property type="entry name" value="Cytochrome_P450_monoxygenase"/>
</dbReference>
<evidence type="ECO:0008006" key="14">
    <source>
        <dbReference type="Google" id="ProtNLM"/>
    </source>
</evidence>
<keyword evidence="4" id="KW-0349">Heme</keyword>
<keyword evidence="13" id="KW-1185">Reference proteome</keyword>
<dbReference type="InterPro" id="IPR001128">
    <property type="entry name" value="Cyt_P450"/>
</dbReference>
<comment type="similarity">
    <text evidence="3">Belongs to the cytochrome P450 family.</text>
</comment>
<evidence type="ECO:0000313" key="12">
    <source>
        <dbReference type="EMBL" id="KAJ4348785.1"/>
    </source>
</evidence>
<evidence type="ECO:0000256" key="7">
    <source>
        <dbReference type="ARBA" id="ARBA00022989"/>
    </source>
</evidence>
<dbReference type="GO" id="GO:0016020">
    <property type="term" value="C:membrane"/>
    <property type="evidence" value="ECO:0007669"/>
    <property type="project" value="UniProtKB-SubCell"/>
</dbReference>
<keyword evidence="7" id="KW-1133">Transmembrane helix</keyword>
<keyword evidence="6" id="KW-0479">Metal-binding</keyword>
<dbReference type="GeneID" id="80913693"/>
<dbReference type="GO" id="GO:0004497">
    <property type="term" value="F:monooxygenase activity"/>
    <property type="evidence" value="ECO:0007669"/>
    <property type="project" value="UniProtKB-KW"/>
</dbReference>
<dbReference type="PANTHER" id="PTHR24305:SF112">
    <property type="entry name" value="L-ORNITHINE-N5-MONOOXYGENASE (EUROFUNG)"/>
    <property type="match status" value="1"/>
</dbReference>
<evidence type="ECO:0000256" key="9">
    <source>
        <dbReference type="ARBA" id="ARBA00023004"/>
    </source>
</evidence>
<evidence type="ECO:0000256" key="4">
    <source>
        <dbReference type="ARBA" id="ARBA00022617"/>
    </source>
</evidence>
<evidence type="ECO:0000256" key="3">
    <source>
        <dbReference type="ARBA" id="ARBA00010617"/>
    </source>
</evidence>
<comment type="subcellular location">
    <subcellularLocation>
        <location evidence="2">Membrane</location>
    </subcellularLocation>
</comment>
<dbReference type="RefSeq" id="XP_056068173.1">
    <property type="nucleotide sequence ID" value="XM_056218908.1"/>
</dbReference>
<dbReference type="Pfam" id="PF00067">
    <property type="entry name" value="p450"/>
    <property type="match status" value="1"/>
</dbReference>
<dbReference type="GO" id="GO:0005506">
    <property type="term" value="F:iron ion binding"/>
    <property type="evidence" value="ECO:0007669"/>
    <property type="project" value="InterPro"/>
</dbReference>
<accession>A0A9W8XFC0</accession>
<evidence type="ECO:0000256" key="10">
    <source>
        <dbReference type="ARBA" id="ARBA00023033"/>
    </source>
</evidence>
<proteinExistence type="inferred from homology"/>
<name>A0A9W8XFC0_9PLEO</name>
<dbReference type="PRINTS" id="PR00463">
    <property type="entry name" value="EP450I"/>
</dbReference>
<keyword evidence="5" id="KW-0812">Transmembrane</keyword>
<dbReference type="OrthoDB" id="6692864at2759"/>
<dbReference type="PANTHER" id="PTHR24305">
    <property type="entry name" value="CYTOCHROME P450"/>
    <property type="match status" value="1"/>
</dbReference>
<dbReference type="GO" id="GO:0016705">
    <property type="term" value="F:oxidoreductase activity, acting on paired donors, with incorporation or reduction of molecular oxygen"/>
    <property type="evidence" value="ECO:0007669"/>
    <property type="project" value="InterPro"/>
</dbReference>
<dbReference type="EMBL" id="JAPEUX010000007">
    <property type="protein sequence ID" value="KAJ4348785.1"/>
    <property type="molecule type" value="Genomic_DNA"/>
</dbReference>
<organism evidence="12 13">
    <name type="scientific">Didymosphaeria variabile</name>
    <dbReference type="NCBI Taxonomy" id="1932322"/>
    <lineage>
        <taxon>Eukaryota</taxon>
        <taxon>Fungi</taxon>
        <taxon>Dikarya</taxon>
        <taxon>Ascomycota</taxon>
        <taxon>Pezizomycotina</taxon>
        <taxon>Dothideomycetes</taxon>
        <taxon>Pleosporomycetidae</taxon>
        <taxon>Pleosporales</taxon>
        <taxon>Massarineae</taxon>
        <taxon>Didymosphaeriaceae</taxon>
        <taxon>Didymosphaeria</taxon>
    </lineage>
</organism>